<dbReference type="Gene3D" id="3.40.720.10">
    <property type="entry name" value="Alkaline Phosphatase, subunit A"/>
    <property type="match status" value="1"/>
</dbReference>
<reference evidence="5" key="1">
    <citation type="submission" date="2017-02" db="UniProtKB">
        <authorList>
            <consortium name="WormBaseParasite"/>
        </authorList>
    </citation>
    <scope>IDENTIFICATION</scope>
</reference>
<dbReference type="Gene3D" id="3.30.1360.180">
    <property type="match status" value="1"/>
</dbReference>
<sequence length="698" mass="80097">MWGMIILFLVVAVIIFASLYVIARLKLQNHSDTVQPSVHYDLSICKRKFNVPPLLIVSSDGLRESYLNENVTPTIQRLIDYGTHSKYMLPTFPSKTFPNHYTIVTGLYPAWHGIVDNSFYDSQLKNFFKKSANESGWYLGEPIWETAKKAGLKSGVFFWPGRTALGKLPNYWVKYNKSIPFTHRVDTLTDWLKLPDDERPSLVQVRTAMILMDGMINYLINRLVEEGLMGCINFILLSDHGMQQMDKTRSVIAEDYLGPQFSDLFFPGVVARIKINQTAHSSQNDVDNVVNDLISKMECQHGNNYLMYRKNLVPIRFHYADSLRIGDIIIKGRPGVCIFQSGKEKESYKLSGDHGYDNRIDSMRAIFIAVGPDIALNRKIDDFQNIELYNLFTYLLRIAAASNNGTNGTLFNVLRNPPAFPITAIDRPSEQCTEKINIKMCSFSRDCSLMDDTYRNCSTILRSSVSVTYDFEGELCSLQLCDAIIHFDKKSRKTVMVEGILRNSVWMQEIKKNCVTFVDNVTQTNSCENPKNESYSPISLFGNLDRYYTYDLARLMVPKVFADGIWQYVLNETAEYLVKYGNLRFFSGAVYDQNGDGVRDSDYLIRKSDPSHLFFVLMWCENSALIGHTLCKDIAFVPYILPFNGRNLNCLKPSEYLYDNTVRMRDIELLVGMEFFANRNIWSDAEAIQLRTLLPQRR</sequence>
<dbReference type="SUPFAM" id="SSF53649">
    <property type="entry name" value="Alkaline phosphatase-like"/>
    <property type="match status" value="1"/>
</dbReference>
<dbReference type="SMART" id="SM00477">
    <property type="entry name" value="NUC"/>
    <property type="match status" value="1"/>
</dbReference>
<dbReference type="PANTHER" id="PTHR10151">
    <property type="entry name" value="ECTONUCLEOTIDE PYROPHOSPHATASE/PHOSPHODIESTERASE"/>
    <property type="match status" value="1"/>
</dbReference>
<evidence type="ECO:0000313" key="4">
    <source>
        <dbReference type="Proteomes" id="UP000050640"/>
    </source>
</evidence>
<evidence type="ECO:0000256" key="2">
    <source>
        <dbReference type="ARBA" id="ARBA00023180"/>
    </source>
</evidence>
<proteinExistence type="predicted"/>
<dbReference type="InterPro" id="IPR020821">
    <property type="entry name" value="ENPP1-3/EXOG-like_nuc-like"/>
</dbReference>
<dbReference type="AlphaFoldDB" id="A0A0R3S067"/>
<dbReference type="STRING" id="1147741.A0A0R3S067"/>
<keyword evidence="4" id="KW-1185">Reference proteome</keyword>
<organism evidence="4 5">
    <name type="scientific">Elaeophora elaphi</name>
    <dbReference type="NCBI Taxonomy" id="1147741"/>
    <lineage>
        <taxon>Eukaryota</taxon>
        <taxon>Metazoa</taxon>
        <taxon>Ecdysozoa</taxon>
        <taxon>Nematoda</taxon>
        <taxon>Chromadorea</taxon>
        <taxon>Rhabditida</taxon>
        <taxon>Spirurina</taxon>
        <taxon>Spiruromorpha</taxon>
        <taxon>Filarioidea</taxon>
        <taxon>Onchocercidae</taxon>
        <taxon>Elaeophora</taxon>
    </lineage>
</organism>
<dbReference type="InterPro" id="IPR044929">
    <property type="entry name" value="DNA/RNA_non-sp_Endonuclease_sf"/>
</dbReference>
<evidence type="ECO:0000259" key="3">
    <source>
        <dbReference type="SMART" id="SM00477"/>
    </source>
</evidence>
<dbReference type="Proteomes" id="UP000050640">
    <property type="component" value="Unplaced"/>
</dbReference>
<keyword evidence="2" id="KW-0325">Glycoprotein</keyword>
<dbReference type="PANTHER" id="PTHR10151:SF114">
    <property type="entry name" value="ECTONUCLEOTIDE PYROPHOSPHATASE_PHOSPHODIESTERASE C27A7.3"/>
    <property type="match status" value="1"/>
</dbReference>
<dbReference type="WBParaSite" id="EEL_0000800801-mRNA-1">
    <property type="protein sequence ID" value="EEL_0000800801-mRNA-1"/>
    <property type="gene ID" value="EEL_0000800801"/>
</dbReference>
<evidence type="ECO:0000256" key="1">
    <source>
        <dbReference type="ARBA" id="ARBA00022801"/>
    </source>
</evidence>
<evidence type="ECO:0000313" key="5">
    <source>
        <dbReference type="WBParaSite" id="EEL_0000800801-mRNA-1"/>
    </source>
</evidence>
<keyword evidence="1" id="KW-0378">Hydrolase</keyword>
<dbReference type="GO" id="GO:0016787">
    <property type="term" value="F:hydrolase activity"/>
    <property type="evidence" value="ECO:0007669"/>
    <property type="project" value="UniProtKB-KW"/>
</dbReference>
<accession>A0A0R3S067</accession>
<dbReference type="GO" id="GO:0046872">
    <property type="term" value="F:metal ion binding"/>
    <property type="evidence" value="ECO:0007669"/>
    <property type="project" value="InterPro"/>
</dbReference>
<dbReference type="InterPro" id="IPR002591">
    <property type="entry name" value="Phosphodiest/P_Trfase"/>
</dbReference>
<feature type="domain" description="ENPP1-3/EXOG-like endonuclease/phosphodiesterase" evidence="3">
    <location>
        <begin position="484"/>
        <end position="682"/>
    </location>
</feature>
<protein>
    <submittedName>
        <fullName evidence="5">NUC domain-containing protein</fullName>
    </submittedName>
</protein>
<dbReference type="Gene3D" id="3.40.570.10">
    <property type="entry name" value="Extracellular Endonuclease, subunit A"/>
    <property type="match status" value="1"/>
</dbReference>
<name>A0A0R3S067_9BILA</name>
<dbReference type="GO" id="GO:0003676">
    <property type="term" value="F:nucleic acid binding"/>
    <property type="evidence" value="ECO:0007669"/>
    <property type="project" value="InterPro"/>
</dbReference>
<dbReference type="CDD" id="cd16018">
    <property type="entry name" value="Enpp"/>
    <property type="match status" value="1"/>
</dbReference>
<dbReference type="InterPro" id="IPR017850">
    <property type="entry name" value="Alkaline_phosphatase_core_sf"/>
</dbReference>
<dbReference type="Pfam" id="PF01663">
    <property type="entry name" value="Phosphodiest"/>
    <property type="match status" value="1"/>
</dbReference>